<dbReference type="AlphaFoldDB" id="M7YD06"/>
<sequence>MAVQPSANIPPSSENAISPQEDRIELSWNGEKFLLLPEKAVLIPRLRTILIADPHFGKAAHFRKAGIPIPEKVHVQDFLKIQKLIHDHAATEVYFLGDLFHSDWNESWTDLEEFAGYFPGCGFHLVKGNHDILPEKLYQSGVWEIHPKPTILGNFLLSHEPLEDVPSEMFNFCGHIHPGIALYGIARQRMVLPCFFQNERQMILPAFGRFTGIVSMASGTDNRAYAIAGKKVVEVKFC</sequence>
<feature type="domain" description="Calcineurin-like phosphoesterase" evidence="1">
    <location>
        <begin position="47"/>
        <end position="164"/>
    </location>
</feature>
<protein>
    <recommendedName>
        <fullName evidence="1">Calcineurin-like phosphoesterase domain-containing protein</fullName>
    </recommendedName>
</protein>
<name>M7YD06_9BACT</name>
<dbReference type="PANTHER" id="PTHR39323:SF1">
    <property type="entry name" value="BLR1149 PROTEIN"/>
    <property type="match status" value="1"/>
</dbReference>
<proteinExistence type="predicted"/>
<dbReference type="eggNOG" id="COG1407">
    <property type="taxonomic scope" value="Bacteria"/>
</dbReference>
<evidence type="ECO:0000313" key="3">
    <source>
        <dbReference type="Proteomes" id="UP000010953"/>
    </source>
</evidence>
<keyword evidence="3" id="KW-1185">Reference proteome</keyword>
<reference evidence="2" key="1">
    <citation type="submission" date="2013-01" db="EMBL/GenBank/DDBJ databases">
        <title>Genome assembly of Mariniradius saccharolyticus AK6.</title>
        <authorList>
            <person name="Vaidya B."/>
            <person name="Khatri I."/>
            <person name="Tanuku N.R.S."/>
            <person name="Subramanian S."/>
            <person name="Pinnaka A."/>
        </authorList>
    </citation>
    <scope>NUCLEOTIDE SEQUENCE [LARGE SCALE GENOMIC DNA]</scope>
    <source>
        <strain evidence="2">AK6</strain>
    </source>
</reference>
<dbReference type="NCBIfam" id="TIGR04123">
    <property type="entry name" value="P_estr_lig_assc"/>
    <property type="match status" value="1"/>
</dbReference>
<dbReference type="PANTHER" id="PTHR39323">
    <property type="entry name" value="BLR1149 PROTEIN"/>
    <property type="match status" value="1"/>
</dbReference>
<dbReference type="Gene3D" id="3.60.21.10">
    <property type="match status" value="1"/>
</dbReference>
<dbReference type="Pfam" id="PF00149">
    <property type="entry name" value="Metallophos"/>
    <property type="match status" value="1"/>
</dbReference>
<dbReference type="InterPro" id="IPR026336">
    <property type="entry name" value="PdeM-like"/>
</dbReference>
<dbReference type="InterPro" id="IPR029052">
    <property type="entry name" value="Metallo-depent_PP-like"/>
</dbReference>
<dbReference type="InParanoid" id="M7YD06"/>
<dbReference type="STRING" id="1239962.C943_02954"/>
<dbReference type="SUPFAM" id="SSF56300">
    <property type="entry name" value="Metallo-dependent phosphatases"/>
    <property type="match status" value="1"/>
</dbReference>
<evidence type="ECO:0000259" key="1">
    <source>
        <dbReference type="Pfam" id="PF00149"/>
    </source>
</evidence>
<gene>
    <name evidence="2" type="ORF">C943_02954</name>
</gene>
<organism evidence="2 3">
    <name type="scientific">Mariniradius saccharolyticus AK6</name>
    <dbReference type="NCBI Taxonomy" id="1239962"/>
    <lineage>
        <taxon>Bacteria</taxon>
        <taxon>Pseudomonadati</taxon>
        <taxon>Bacteroidota</taxon>
        <taxon>Cytophagia</taxon>
        <taxon>Cytophagales</taxon>
        <taxon>Cyclobacteriaceae</taxon>
        <taxon>Mariniradius</taxon>
    </lineage>
</organism>
<dbReference type="GO" id="GO:0016787">
    <property type="term" value="F:hydrolase activity"/>
    <property type="evidence" value="ECO:0007669"/>
    <property type="project" value="InterPro"/>
</dbReference>
<dbReference type="Proteomes" id="UP000010953">
    <property type="component" value="Unassembled WGS sequence"/>
</dbReference>
<evidence type="ECO:0000313" key="2">
    <source>
        <dbReference type="EMBL" id="EMS35061.1"/>
    </source>
</evidence>
<accession>M7YD06</accession>
<comment type="caution">
    <text evidence="2">The sequence shown here is derived from an EMBL/GenBank/DDBJ whole genome shotgun (WGS) entry which is preliminary data.</text>
</comment>
<dbReference type="EMBL" id="AMZY02000003">
    <property type="protein sequence ID" value="EMS35061.1"/>
    <property type="molecule type" value="Genomic_DNA"/>
</dbReference>
<dbReference type="InterPro" id="IPR004843">
    <property type="entry name" value="Calcineurin-like_PHP"/>
</dbReference>